<dbReference type="EMBL" id="PIUM01000021">
    <property type="protein sequence ID" value="PKU23344.1"/>
    <property type="molecule type" value="Genomic_DNA"/>
</dbReference>
<keyword evidence="3" id="KW-1185">Reference proteome</keyword>
<sequence>MLRRVGSSLFSPSTATNGGDQTASGASGNRGNSASNGADGATSDAKATLTQLADRTGNLARQAGASLQNTSLSIMASGIGVASPRLLDLVV</sequence>
<gene>
    <name evidence="2" type="ORF">CWS72_17075</name>
</gene>
<feature type="compositionally biased region" description="Low complexity" evidence="1">
    <location>
        <begin position="22"/>
        <end position="45"/>
    </location>
</feature>
<protein>
    <submittedName>
        <fullName evidence="2">Uncharacterized protein</fullName>
    </submittedName>
</protein>
<evidence type="ECO:0000313" key="2">
    <source>
        <dbReference type="EMBL" id="PKU23344.1"/>
    </source>
</evidence>
<dbReference type="Proteomes" id="UP000233293">
    <property type="component" value="Unassembled WGS sequence"/>
</dbReference>
<comment type="caution">
    <text evidence="2">The sequence shown here is derived from an EMBL/GenBank/DDBJ whole genome shotgun (WGS) entry which is preliminary data.</text>
</comment>
<reference evidence="3" key="1">
    <citation type="submission" date="2017-12" db="EMBL/GenBank/DDBJ databases">
        <title>Draft genome sequence of Telmatospirillum siberiense 26-4b1T, an acidotolerant peatland alphaproteobacterium potentially involved in sulfur cycling.</title>
        <authorList>
            <person name="Hausmann B."/>
            <person name="Pjevac P."/>
            <person name="Schreck K."/>
            <person name="Herbold C.W."/>
            <person name="Daims H."/>
            <person name="Wagner M."/>
            <person name="Pester M."/>
            <person name="Loy A."/>
        </authorList>
    </citation>
    <scope>NUCLEOTIDE SEQUENCE [LARGE SCALE GENOMIC DNA]</scope>
    <source>
        <strain evidence="3">26-4b1</strain>
    </source>
</reference>
<feature type="compositionally biased region" description="Polar residues" evidence="1">
    <location>
        <begin position="8"/>
        <end position="21"/>
    </location>
</feature>
<feature type="region of interest" description="Disordered" evidence="1">
    <location>
        <begin position="1"/>
        <end position="49"/>
    </location>
</feature>
<organism evidence="2 3">
    <name type="scientific">Telmatospirillum siberiense</name>
    <dbReference type="NCBI Taxonomy" id="382514"/>
    <lineage>
        <taxon>Bacteria</taxon>
        <taxon>Pseudomonadati</taxon>
        <taxon>Pseudomonadota</taxon>
        <taxon>Alphaproteobacteria</taxon>
        <taxon>Rhodospirillales</taxon>
        <taxon>Rhodospirillaceae</taxon>
        <taxon>Telmatospirillum</taxon>
    </lineage>
</organism>
<name>A0A2N3PSI0_9PROT</name>
<proteinExistence type="predicted"/>
<dbReference type="AlphaFoldDB" id="A0A2N3PSI0"/>
<evidence type="ECO:0000256" key="1">
    <source>
        <dbReference type="SAM" id="MobiDB-lite"/>
    </source>
</evidence>
<accession>A0A2N3PSI0</accession>
<evidence type="ECO:0000313" key="3">
    <source>
        <dbReference type="Proteomes" id="UP000233293"/>
    </source>
</evidence>